<comment type="subcellular location">
    <subcellularLocation>
        <location evidence="1">Nucleus</location>
    </subcellularLocation>
</comment>
<feature type="compositionally biased region" description="Low complexity" evidence="8">
    <location>
        <begin position="1538"/>
        <end position="1549"/>
    </location>
</feature>
<evidence type="ECO:0000259" key="9">
    <source>
        <dbReference type="SMART" id="SM01281"/>
    </source>
</evidence>
<dbReference type="PANTHER" id="PTHR46567">
    <property type="entry name" value="MEDIATOR OF RNA POLYMERASE II TRANSCRIPTION SUBUNIT 12"/>
    <property type="match status" value="1"/>
</dbReference>
<accession>A0A8E2B146</accession>
<evidence type="ECO:0000256" key="1">
    <source>
        <dbReference type="ARBA" id="ARBA00004123"/>
    </source>
</evidence>
<gene>
    <name evidence="10" type="ORF">OBBRIDRAFT_752537</name>
</gene>
<dbReference type="Proteomes" id="UP000250043">
    <property type="component" value="Unassembled WGS sequence"/>
</dbReference>
<dbReference type="InterPro" id="IPR019035">
    <property type="entry name" value="Mediator_Med12"/>
</dbReference>
<evidence type="ECO:0000256" key="6">
    <source>
        <dbReference type="ARBA" id="ARBA00023242"/>
    </source>
</evidence>
<dbReference type="GO" id="GO:0016592">
    <property type="term" value="C:mediator complex"/>
    <property type="evidence" value="ECO:0007669"/>
    <property type="project" value="InterPro"/>
</dbReference>
<evidence type="ECO:0000256" key="3">
    <source>
        <dbReference type="ARBA" id="ARBA00019622"/>
    </source>
</evidence>
<evidence type="ECO:0000256" key="2">
    <source>
        <dbReference type="ARBA" id="ARBA00010289"/>
    </source>
</evidence>
<organism evidence="10 11">
    <name type="scientific">Obba rivulosa</name>
    <dbReference type="NCBI Taxonomy" id="1052685"/>
    <lineage>
        <taxon>Eukaryota</taxon>
        <taxon>Fungi</taxon>
        <taxon>Dikarya</taxon>
        <taxon>Basidiomycota</taxon>
        <taxon>Agaricomycotina</taxon>
        <taxon>Agaricomycetes</taxon>
        <taxon>Polyporales</taxon>
        <taxon>Gelatoporiaceae</taxon>
        <taxon>Obba</taxon>
    </lineage>
</organism>
<evidence type="ECO:0000256" key="4">
    <source>
        <dbReference type="ARBA" id="ARBA00023015"/>
    </source>
</evidence>
<proteinExistence type="inferred from homology"/>
<dbReference type="SMART" id="SM01281">
    <property type="entry name" value="Med12"/>
    <property type="match status" value="1"/>
</dbReference>
<evidence type="ECO:0000313" key="11">
    <source>
        <dbReference type="Proteomes" id="UP000250043"/>
    </source>
</evidence>
<keyword evidence="4" id="KW-0805">Transcription regulation</keyword>
<feature type="region of interest" description="Disordered" evidence="8">
    <location>
        <begin position="1595"/>
        <end position="1621"/>
    </location>
</feature>
<sequence>MAKSDKEPPPIYESHPPDWLPRAHVSADTGYLGFYPPRIKQDEDILTETNVKNGLVLPLAVPAETYSAQDNVKSRLMHENALQELEELMDQIFTRRSDSAPPIPASTFRMPSRVTLNDVKRLAWFADLANPDVPLAKLGKNVPHGAKGHDLLDLLHTHSVAIPRAVWFLRVFGSNETAGLRNKPSYIPTQYSVDWANVVTGYLKKQLADIALPSQPRPGLNIKQSFRGILTDPDSRERWISRFTYSLSLLRAFYSEGLVDNRTFLSWLVQQMATCNLAQLGFVARLADEYLDGMLTNRALTHFFADACLAKVSEIRITSAKEYLSDVETALKNLICRMFLALPDAFVSPRTWLSHRTILEEILFDSFDSSTPVGSLQTTRALRQVVEEQLCDIQRRNEAMLFQHLPSRVLGSLSSSLSDIRLLNSISGKTDMTTVAFFDDSPESFSRKFDTLLTWSVTPLQYGDHRPYAAATLLRLWRDKMEERAVRRDAPFPDEAIQDHLFDWLDTSEVAADPGNILSVSLLFGKLVKSGLFSYLEYVQRLIARGEAGLSINEENPSRHRVFLRWIPLHSSHSSLINQRKVVLYGVRAREIPEDLSEREIRRELRALLPEVFGGDPLPVETLTTTFWESCTNLLSAPRFEQVNVIKQWLSPILRKNMMSQEPDSHEVNNRVLQTYTLSTVLFARTKSYGCMLDLTLSTLEHTSSNELLVAIIQTLRQHVEVWASMDAMNTIATALFATHQAWRSRGLHNRALMAFLIEVDNGRYLGTTEREQVLNDLSAYTHALYPMTQRAEAVPQVLPEILLLATDPNPEAPSILANNLWYKYMTAPDWAWKVWDNTVASLRQIPVMIPDADGRRSCALRYAAFLSHIDQHLPHGFDDHILQWLVGAGKNEMAALNDDAWDVATMVLLELCIRGALTVTTILEGLVYPVWNLAANATSQEQGLSVQVLLASVNNLFRHLLLKDECGTRMPPMNIFDAQGLQTRRRDVFREPHFASLIGNYPILVLMEYNKNLPENLRHGATFLRQEIHRVHVFHQGVYRDLDTVRLAFERLLESPSVSEDLHDPLVKALRHLLSDSGDTSDATDWQAMSTLLSPWNLAATAVGIRLSLKHFSESLSRDATRASASATLDKLTVLVFRNCKTPEEADFVAEMATNVCKPVASKFLNAGFRRMTEILNEPVDQNRPEGITSYVRNGGEVLRLLARVVKPFRQDLPLPELDAAIQDEFFSTLCTKFVQVTDMLAAATDDDAHGVDGVNPASHSAIFLARLLQFYLGFPGVWTTQSKAKCEQLCAILTQLILLHGVGSAIDQLAFPLLLDTLYYVLDENPIDPKATTIDLFRNYPEFNLADLPRDMPQQYRVQLRSLLPYVSPNLAVSDLAYASRDPASGSLVVSMPVQNRPWEWTEYLGEYSPQDVKGDERAADERVALKNAASLPLELFATHLSGEHIVPVSTHADDPMVQYSVHTFQDGLNLDTVFARDWRETRIALDEGDGGQGRHRGEHEDEAQAAAMAGPSAERRSSSRKGSPALSVRTGMQHSGPSSASSLRPSPAHKLSRLSMSTASEVIDVDNLRTPLAGEQAGKRKAEVIDDDVEIVEGPLAASRTTKKSKAKTSTKPRTKKR</sequence>
<feature type="region of interest" description="Disordered" evidence="8">
    <location>
        <begin position="1488"/>
        <end position="1555"/>
    </location>
</feature>
<feature type="domain" description="Mediator complex subunit Med12" evidence="9">
    <location>
        <begin position="107"/>
        <end position="170"/>
    </location>
</feature>
<protein>
    <recommendedName>
        <fullName evidence="3">Mediator of RNA polymerase II transcription subunit 12</fullName>
    </recommendedName>
    <alternativeName>
        <fullName evidence="7">Mediator complex subunit 12</fullName>
    </alternativeName>
</protein>
<keyword evidence="11" id="KW-1185">Reference proteome</keyword>
<comment type="similarity">
    <text evidence="2">Belongs to the Mediator complex subunit 12 family.</text>
</comment>
<keyword evidence="6" id="KW-0539">Nucleus</keyword>
<evidence type="ECO:0000256" key="8">
    <source>
        <dbReference type="SAM" id="MobiDB-lite"/>
    </source>
</evidence>
<name>A0A8E2B146_9APHY</name>
<evidence type="ECO:0000256" key="7">
    <source>
        <dbReference type="ARBA" id="ARBA00032010"/>
    </source>
</evidence>
<feature type="compositionally biased region" description="Basic residues" evidence="8">
    <location>
        <begin position="1604"/>
        <end position="1621"/>
    </location>
</feature>
<dbReference type="OrthoDB" id="20828at2759"/>
<dbReference type="GO" id="GO:0003712">
    <property type="term" value="F:transcription coregulator activity"/>
    <property type="evidence" value="ECO:0007669"/>
    <property type="project" value="InterPro"/>
</dbReference>
<reference evidence="10 11" key="1">
    <citation type="submission" date="2016-07" db="EMBL/GenBank/DDBJ databases">
        <title>Draft genome of the white-rot fungus Obba rivulosa 3A-2.</title>
        <authorList>
            <consortium name="DOE Joint Genome Institute"/>
            <person name="Miettinen O."/>
            <person name="Riley R."/>
            <person name="Acob R."/>
            <person name="Barry K."/>
            <person name="Cullen D."/>
            <person name="De Vries R."/>
            <person name="Hainaut M."/>
            <person name="Hatakka A."/>
            <person name="Henrissat B."/>
            <person name="Hilden K."/>
            <person name="Kuo R."/>
            <person name="Labutti K."/>
            <person name="Lipzen A."/>
            <person name="Makela M.R."/>
            <person name="Sandor L."/>
            <person name="Spatafora J.W."/>
            <person name="Grigoriev I.V."/>
            <person name="Hibbett D.S."/>
        </authorList>
    </citation>
    <scope>NUCLEOTIDE SEQUENCE [LARGE SCALE GENOMIC DNA]</scope>
    <source>
        <strain evidence="10 11">3A-2</strain>
    </source>
</reference>
<dbReference type="PANTHER" id="PTHR46567:SF1">
    <property type="entry name" value="MEDIATOR OF RNA POLYMERASE II TRANSCRIPTION SUBUNIT 12"/>
    <property type="match status" value="1"/>
</dbReference>
<keyword evidence="5" id="KW-0804">Transcription</keyword>
<evidence type="ECO:0000313" key="10">
    <source>
        <dbReference type="EMBL" id="OCH91787.1"/>
    </source>
</evidence>
<dbReference type="Pfam" id="PF09497">
    <property type="entry name" value="Med12"/>
    <property type="match status" value="1"/>
</dbReference>
<dbReference type="GO" id="GO:0006357">
    <property type="term" value="P:regulation of transcription by RNA polymerase II"/>
    <property type="evidence" value="ECO:0007669"/>
    <property type="project" value="InterPro"/>
</dbReference>
<dbReference type="EMBL" id="KV722379">
    <property type="protein sequence ID" value="OCH91787.1"/>
    <property type="molecule type" value="Genomic_DNA"/>
</dbReference>
<evidence type="ECO:0000256" key="5">
    <source>
        <dbReference type="ARBA" id="ARBA00023163"/>
    </source>
</evidence>